<gene>
    <name evidence="3" type="ORF">PCOR1329_LOCUS17113</name>
</gene>
<sequence>MELSPGGTQKTGARAAAPLEAARGALMAAHAAAGLAVADGRRSAARFLRATEGLLRTAVAELHVPPGAPSPAGATASAEATRRRRRPHGRGGAGAGVAQEQPDALMLTEMGTVVGSDGAAAAAEAAADVQSMLEARAEVKGKGTGKGGELGDKNKHDHLEVWQLRKLVIRLRECAGLPRPASEVPFDHGVLVAMAAELEELAAVSDGTRGGGSGAGDGGMAPDGADVGFPGWAQLEGSLERGSTRLASRMGALGGLEHRSTRCHPEFSGQFRDAVRTNLSPRRDWEESRARFRELDKAQADLRRERKKCEDAIEASRRHNLARQRAEERLRQARRALAAATAGDDPAPEWLQQLVLVLSQDLDDEADALPFSAMSSEAVNMPISDRVDAFAVSASTPEEFFDLGQQVLLEAGGTSAPESRRDSIASDATPELPPDLQGKFYQAATAGSSVATSAACAGEEPPLEEPAPEPLELDVQPWRATTMRSPSALAEGHYESLMAAAGRSPAWQPDSDACQCCKGRRRAPFSALALRSAAALASALAREPGSHGRSCRDLPLPTLPAWTTGSG</sequence>
<evidence type="ECO:0000313" key="3">
    <source>
        <dbReference type="EMBL" id="CAK0813050.1"/>
    </source>
</evidence>
<evidence type="ECO:0008006" key="5">
    <source>
        <dbReference type="Google" id="ProtNLM"/>
    </source>
</evidence>
<keyword evidence="4" id="KW-1185">Reference proteome</keyword>
<comment type="caution">
    <text evidence="3">The sequence shown here is derived from an EMBL/GenBank/DDBJ whole genome shotgun (WGS) entry which is preliminary data.</text>
</comment>
<feature type="region of interest" description="Disordered" evidence="2">
    <location>
        <begin position="412"/>
        <end position="436"/>
    </location>
</feature>
<reference evidence="3" key="1">
    <citation type="submission" date="2023-10" db="EMBL/GenBank/DDBJ databases">
        <authorList>
            <person name="Chen Y."/>
            <person name="Shah S."/>
            <person name="Dougan E. K."/>
            <person name="Thang M."/>
            <person name="Chan C."/>
        </authorList>
    </citation>
    <scope>NUCLEOTIDE SEQUENCE [LARGE SCALE GENOMIC DNA]</scope>
</reference>
<protein>
    <recommendedName>
        <fullName evidence="5">Fibrous sheath-interacting protein 1</fullName>
    </recommendedName>
</protein>
<feature type="coiled-coil region" evidence="1">
    <location>
        <begin position="292"/>
        <end position="343"/>
    </location>
</feature>
<proteinExistence type="predicted"/>
<keyword evidence="1" id="KW-0175">Coiled coil</keyword>
<feature type="compositionally biased region" description="Low complexity" evidence="2">
    <location>
        <begin position="70"/>
        <end position="79"/>
    </location>
</feature>
<feature type="region of interest" description="Disordered" evidence="2">
    <location>
        <begin position="542"/>
        <end position="567"/>
    </location>
</feature>
<accession>A0ABN9R5G0</accession>
<feature type="region of interest" description="Disordered" evidence="2">
    <location>
        <begin position="62"/>
        <end position="102"/>
    </location>
</feature>
<name>A0ABN9R5G0_9DINO</name>
<dbReference type="Proteomes" id="UP001189429">
    <property type="component" value="Unassembled WGS sequence"/>
</dbReference>
<evidence type="ECO:0000256" key="1">
    <source>
        <dbReference type="SAM" id="Coils"/>
    </source>
</evidence>
<organism evidence="3 4">
    <name type="scientific">Prorocentrum cordatum</name>
    <dbReference type="NCBI Taxonomy" id="2364126"/>
    <lineage>
        <taxon>Eukaryota</taxon>
        <taxon>Sar</taxon>
        <taxon>Alveolata</taxon>
        <taxon>Dinophyceae</taxon>
        <taxon>Prorocentrales</taxon>
        <taxon>Prorocentraceae</taxon>
        <taxon>Prorocentrum</taxon>
    </lineage>
</organism>
<evidence type="ECO:0000313" key="4">
    <source>
        <dbReference type="Proteomes" id="UP001189429"/>
    </source>
</evidence>
<dbReference type="EMBL" id="CAUYUJ010005280">
    <property type="protein sequence ID" value="CAK0813050.1"/>
    <property type="molecule type" value="Genomic_DNA"/>
</dbReference>
<evidence type="ECO:0000256" key="2">
    <source>
        <dbReference type="SAM" id="MobiDB-lite"/>
    </source>
</evidence>